<organism evidence="2 3">
    <name type="scientific">Asticcacaulis machinosus</name>
    <dbReference type="NCBI Taxonomy" id="2984211"/>
    <lineage>
        <taxon>Bacteria</taxon>
        <taxon>Pseudomonadati</taxon>
        <taxon>Pseudomonadota</taxon>
        <taxon>Alphaproteobacteria</taxon>
        <taxon>Caulobacterales</taxon>
        <taxon>Caulobacteraceae</taxon>
        <taxon>Asticcacaulis</taxon>
    </lineage>
</organism>
<keyword evidence="1" id="KW-1133">Transmembrane helix</keyword>
<evidence type="ECO:0000313" key="2">
    <source>
        <dbReference type="EMBL" id="MDC7675374.1"/>
    </source>
</evidence>
<reference evidence="2 3" key="1">
    <citation type="submission" date="2023-01" db="EMBL/GenBank/DDBJ databases">
        <title>Novel species of the genus Asticcacaulis isolated from rivers.</title>
        <authorList>
            <person name="Lu H."/>
        </authorList>
    </citation>
    <scope>NUCLEOTIDE SEQUENCE [LARGE SCALE GENOMIC DNA]</scope>
    <source>
        <strain evidence="2 3">LKC15W</strain>
    </source>
</reference>
<sequence length="64" mass="7071">MISTIIQALKLSATPVCLALAAINYLTPDFALCGGANIWVSMWGMWLVMAGLHVPPWLRLFERP</sequence>
<keyword evidence="3" id="KW-1185">Reference proteome</keyword>
<name>A0ABT5HGJ1_9CAUL</name>
<proteinExistence type="predicted"/>
<comment type="caution">
    <text evidence="2">The sequence shown here is derived from an EMBL/GenBank/DDBJ whole genome shotgun (WGS) entry which is preliminary data.</text>
</comment>
<gene>
    <name evidence="2" type="ORF">PQU98_04485</name>
</gene>
<feature type="transmembrane region" description="Helical" evidence="1">
    <location>
        <begin position="38"/>
        <end position="58"/>
    </location>
</feature>
<dbReference type="EMBL" id="JAQQKV010000001">
    <property type="protein sequence ID" value="MDC7675374.1"/>
    <property type="molecule type" value="Genomic_DNA"/>
</dbReference>
<protein>
    <submittedName>
        <fullName evidence="2">Uncharacterized protein</fullName>
    </submittedName>
</protein>
<keyword evidence="1" id="KW-0812">Transmembrane</keyword>
<accession>A0ABT5HGJ1</accession>
<evidence type="ECO:0000313" key="3">
    <source>
        <dbReference type="Proteomes" id="UP001218579"/>
    </source>
</evidence>
<evidence type="ECO:0000256" key="1">
    <source>
        <dbReference type="SAM" id="Phobius"/>
    </source>
</evidence>
<keyword evidence="1" id="KW-0472">Membrane</keyword>
<feature type="transmembrane region" description="Helical" evidence="1">
    <location>
        <begin position="7"/>
        <end position="26"/>
    </location>
</feature>
<dbReference type="Proteomes" id="UP001218579">
    <property type="component" value="Unassembled WGS sequence"/>
</dbReference>
<dbReference type="RefSeq" id="WP_272743681.1">
    <property type="nucleotide sequence ID" value="NZ_JAQQKV010000001.1"/>
</dbReference>